<reference evidence="1" key="1">
    <citation type="submission" date="2018-07" db="EMBL/GenBank/DDBJ databases">
        <title>A new Alphabaculovirus highly virulent isolated from Trichoplusia ni (TnSNPV).</title>
        <authorList>
            <person name="Bivian-Hernandez M.D.L.A."/>
            <person name="Del Rincon-Castro M.C."/>
            <person name="Ibarra J.E."/>
        </authorList>
    </citation>
    <scope>NUCLEOTIDE SEQUENCE</scope>
    <source>
        <strain evidence="1">LBIV-4</strain>
    </source>
</reference>
<protein>
    <submittedName>
        <fullName evidence="1">Odv-e27</fullName>
    </submittedName>
</protein>
<accession>A0A481V7Q3</accession>
<organism evidence="1">
    <name type="scientific">Trichoplusia ni single nucleopolyhedrovirus</name>
    <dbReference type="NCBI Taxonomy" id="332054"/>
    <lineage>
        <taxon>Viruses</taxon>
        <taxon>Viruses incertae sedis</taxon>
        <taxon>Naldaviricetes</taxon>
        <taxon>Lefavirales</taxon>
        <taxon>Baculoviridae</taxon>
        <taxon>Alphabaculovirus</taxon>
        <taxon>Alphabaculovirus trini</taxon>
    </lineage>
</organism>
<sequence length="296" mass="34515">MKRFKCQSAPKVRTVTEIINSDDKLQKEYDLTEFDVKNLNSLESYDTLKIKLVIVKYMAMLNTLQLTQPLLTIFRDRNATREIVTVVLASLGFVHNRVNPLVNNFNRKMEFIIVESKNLTIPGEPILFRHNENEDIVCIIDRVSIVKMLEKQFDTDMNVSNIIQEHQKLKLIKSFTSVKKRKSFDDQDNSFYIKLNEIEATQYTTLLFIMEHAYGHYYILKNYGIYNYTQSLLDHTIFTQKYKPSLNVNFANLLLSKFKFTVEESEGNRSKSCSGNSNFFSSSSKNQLEILSYGDK</sequence>
<dbReference type="GO" id="GO:0019031">
    <property type="term" value="C:viral envelope"/>
    <property type="evidence" value="ECO:0007669"/>
    <property type="project" value="InterPro"/>
</dbReference>
<dbReference type="InterPro" id="IPR007978">
    <property type="entry name" value="Baculo_ODV-E27"/>
</dbReference>
<name>A0A481V7Q3_9ABAC</name>
<evidence type="ECO:0000313" key="1">
    <source>
        <dbReference type="EMBL" id="QBI90236.1"/>
    </source>
</evidence>
<dbReference type="Pfam" id="PF05314">
    <property type="entry name" value="Baculo_ODV-E27"/>
    <property type="match status" value="1"/>
</dbReference>
<dbReference type="EMBL" id="MH577296">
    <property type="protein sequence ID" value="QBI90236.1"/>
    <property type="molecule type" value="Genomic_DNA"/>
</dbReference>
<proteinExistence type="predicted"/>